<protein>
    <submittedName>
        <fullName evidence="1">Sigma54-interacting regulatory protein</fullName>
    </submittedName>
</protein>
<sequence length="78" mass="9105">MSKETLSHDFLNTSLDNISKLKTILYMTIDEIGDGLIFFNTFNKVTFVNKSLLNMLELDEKTYKITFLNGIYAKEFLR</sequence>
<gene>
    <name evidence="1" type="ORF">NCTC13307_03583</name>
</gene>
<evidence type="ECO:0000313" key="1">
    <source>
        <dbReference type="EMBL" id="SUY26211.1"/>
    </source>
</evidence>
<dbReference type="EMBL" id="UFWD01000001">
    <property type="protein sequence ID" value="SUY26211.1"/>
    <property type="molecule type" value="Genomic_DNA"/>
</dbReference>
<reference evidence="1" key="1">
    <citation type="submission" date="2018-06" db="EMBL/GenBank/DDBJ databases">
        <authorList>
            <consortium name="Pathogen Informatics"/>
            <person name="Doyle S."/>
        </authorList>
    </citation>
    <scope>NUCLEOTIDE SEQUENCE</scope>
    <source>
        <strain evidence="1">NCTC13307</strain>
    </source>
</reference>
<dbReference type="AlphaFoldDB" id="A0A381IED6"/>
<organism evidence="1">
    <name type="scientific">Clostridioides difficile</name>
    <name type="common">Peptoclostridium difficile</name>
    <dbReference type="NCBI Taxonomy" id="1496"/>
    <lineage>
        <taxon>Bacteria</taxon>
        <taxon>Bacillati</taxon>
        <taxon>Bacillota</taxon>
        <taxon>Clostridia</taxon>
        <taxon>Peptostreptococcales</taxon>
        <taxon>Peptostreptococcaceae</taxon>
        <taxon>Clostridioides</taxon>
    </lineage>
</organism>
<accession>A0A381IED6</accession>
<proteinExistence type="predicted"/>
<name>A0A381IED6_CLODI</name>